<reference evidence="4 5" key="1">
    <citation type="submission" date="2024-09" db="EMBL/GenBank/DDBJ databases">
        <authorList>
            <person name="D'Angelo T."/>
        </authorList>
    </citation>
    <scope>NUCLEOTIDE SEQUENCE [LARGE SCALE GENOMIC DNA]</scope>
    <source>
        <strain evidence="4">SAG AM-320-E07</strain>
    </source>
</reference>
<dbReference type="NCBIfam" id="TIGR00299">
    <property type="entry name" value="nickel pincer cofactor biosynthesis protein LarC"/>
    <property type="match status" value="1"/>
</dbReference>
<dbReference type="Pfam" id="PF01969">
    <property type="entry name" value="Ni_insertion"/>
    <property type="match status" value="1"/>
</dbReference>
<organism evidence="4 5">
    <name type="scientific">Eiseniibacteriota bacterium</name>
    <dbReference type="NCBI Taxonomy" id="2212470"/>
    <lineage>
        <taxon>Bacteria</taxon>
        <taxon>Candidatus Eiseniibacteriota</taxon>
    </lineage>
</organism>
<comment type="similarity">
    <text evidence="2">Belongs to the LarC family.</text>
</comment>
<accession>A0ABV6YKR1</accession>
<comment type="caution">
    <text evidence="4">The sequence shown here is derived from an EMBL/GenBank/DDBJ whole genome shotgun (WGS) entry which is preliminary data.</text>
</comment>
<feature type="region of interest" description="Disordered" evidence="3">
    <location>
        <begin position="62"/>
        <end position="92"/>
    </location>
</feature>
<gene>
    <name evidence="4" type="primary">larC</name>
    <name evidence="4" type="ORF">ACFL6M_04885</name>
</gene>
<dbReference type="Proteomes" id="UP001593833">
    <property type="component" value="Unassembled WGS sequence"/>
</dbReference>
<evidence type="ECO:0000313" key="5">
    <source>
        <dbReference type="Proteomes" id="UP001593833"/>
    </source>
</evidence>
<dbReference type="PANTHER" id="PTHR36566:SF1">
    <property type="entry name" value="PYRIDINIUM-3,5-BISTHIOCARBOXYLIC ACID MONONUCLEOTIDE NICKEL INSERTION PROTEIN"/>
    <property type="match status" value="1"/>
</dbReference>
<proteinExistence type="inferred from homology"/>
<name>A0ABV6YKR1_UNCEI</name>
<dbReference type="PANTHER" id="PTHR36566">
    <property type="entry name" value="NICKEL INSERTION PROTEIN-RELATED"/>
    <property type="match status" value="1"/>
</dbReference>
<keyword evidence="2 4" id="KW-0456">Lyase</keyword>
<dbReference type="InterPro" id="IPR002822">
    <property type="entry name" value="Ni_insertion"/>
</dbReference>
<dbReference type="Gene3D" id="3.10.20.300">
    <property type="entry name" value="mk0293 like domain"/>
    <property type="match status" value="1"/>
</dbReference>
<evidence type="ECO:0000256" key="3">
    <source>
        <dbReference type="SAM" id="MobiDB-lite"/>
    </source>
</evidence>
<dbReference type="HAMAP" id="MF_01074">
    <property type="entry name" value="LarC"/>
    <property type="match status" value="1"/>
</dbReference>
<feature type="compositionally biased region" description="Basic residues" evidence="3">
    <location>
        <begin position="77"/>
        <end position="88"/>
    </location>
</feature>
<evidence type="ECO:0000256" key="2">
    <source>
        <dbReference type="HAMAP-Rule" id="MF_01074"/>
    </source>
</evidence>
<dbReference type="GO" id="GO:0016829">
    <property type="term" value="F:lyase activity"/>
    <property type="evidence" value="ECO:0007669"/>
    <property type="project" value="UniProtKB-KW"/>
</dbReference>
<evidence type="ECO:0000256" key="1">
    <source>
        <dbReference type="ARBA" id="ARBA00022596"/>
    </source>
</evidence>
<protein>
    <recommendedName>
        <fullName evidence="2">Putative nickel insertion protein</fullName>
    </recommendedName>
</protein>
<keyword evidence="5" id="KW-1185">Reference proteome</keyword>
<dbReference type="EMBL" id="JBHPKH010000050">
    <property type="protein sequence ID" value="MFC1572917.1"/>
    <property type="molecule type" value="Genomic_DNA"/>
</dbReference>
<sequence>MRIAYLDCVGGISGDIFVGALLDAGWPEEAFRRTVSWLSDEIADLGVERREHHSLAGLGIRVTPAMDTGPQPPGRGAHAHGEHHHGHGGGKAATRGLKEVLACLEGAPLSPQVRQDAGAVFRRLAEAEAAAHGKTAETVHFHEVGAVDAMVDIVATCQGVRDLGISELYVSPLPLGRGTISGAHGTIPLPAPATSHLLRGVPVHWSQDEGERTTPTGAALVTTLGRWEAPPDMQINAVGVGAGTRTLTNVPNLARLFVGTPCAASSSVRPWSEDGPTWGWGHPARGAEEQSECPGVWRQIVVLSTQVDDATPEEIGFWSDKLRSAGALEVYLVPLTMKKGRPGILMTLIGRPEHEAGLVAVLLKESSTIGVRRRLEWRRELERKAHTVQTRFGPVETKLVLRGDQWIGKPEFESCRAIAEKTGVAFREVWRAAVSSLETDMPSQGAAD</sequence>
<keyword evidence="1 2" id="KW-0533">Nickel</keyword>
<dbReference type="Gene3D" id="3.30.70.1380">
    <property type="entry name" value="Transcriptional regulatory protein pf0864 domain like"/>
    <property type="match status" value="1"/>
</dbReference>
<evidence type="ECO:0000313" key="4">
    <source>
        <dbReference type="EMBL" id="MFC1572917.1"/>
    </source>
</evidence>